<dbReference type="AlphaFoldDB" id="A0A9Q3ZH97"/>
<evidence type="ECO:0000313" key="2">
    <source>
        <dbReference type="Proteomes" id="UP001107961"/>
    </source>
</evidence>
<dbReference type="PIRSF" id="PIRSF029285">
    <property type="entry name" value="Aminopept"/>
    <property type="match status" value="1"/>
</dbReference>
<sequence>MRRKRIWLLAAVIAVAVLSGCQLGYYGQAIKGHWSLMSKRQPVADALADPATPQRVRDNLRLAEEVLDFAADRMGLPARGVYRQYVALESRAVVWNLMAAPAFSLTPETWCYPFAGCVSYRGYFDREAALRAARDLDEQGFDTYVGGAAAYSTLGWFNDPLTTPMMNRSRADMVDLLLHELVHRRLYVKGDTRFNESLATMVAREGTTRFLAGHDLAVDLERWRDVDRARAAFLAMVADTRAALTRLYATDVPARTMTERKDRLIGQLRQRYQSERRQLPALDAYQGFFQGPLNNAQLNGVGDYYGLVPAFQALLLGCGGHWHCFWEQVERLADDPWAWRRWQQEIP</sequence>
<keyword evidence="1" id="KW-0031">Aminopeptidase</keyword>
<dbReference type="PROSITE" id="PS51257">
    <property type="entry name" value="PROKAR_LIPOPROTEIN"/>
    <property type="match status" value="1"/>
</dbReference>
<dbReference type="Pfam" id="PF10023">
    <property type="entry name" value="Aminopep"/>
    <property type="match status" value="1"/>
</dbReference>
<keyword evidence="1" id="KW-0645">Protease</keyword>
<protein>
    <submittedName>
        <fullName evidence="1">Aminopeptidase</fullName>
    </submittedName>
</protein>
<name>A0A9Q3ZH97_9GAMM</name>
<organism evidence="1 2">
    <name type="scientific">Alloalcanivorax xenomutans</name>
    <dbReference type="NCBI Taxonomy" id="1094342"/>
    <lineage>
        <taxon>Bacteria</taxon>
        <taxon>Pseudomonadati</taxon>
        <taxon>Pseudomonadota</taxon>
        <taxon>Gammaproteobacteria</taxon>
        <taxon>Oceanospirillales</taxon>
        <taxon>Alcanivoracaceae</taxon>
        <taxon>Alloalcanivorax</taxon>
    </lineage>
</organism>
<dbReference type="GO" id="GO:0004177">
    <property type="term" value="F:aminopeptidase activity"/>
    <property type="evidence" value="ECO:0007669"/>
    <property type="project" value="UniProtKB-KW"/>
</dbReference>
<comment type="caution">
    <text evidence="1">The sequence shown here is derived from an EMBL/GenBank/DDBJ whole genome shotgun (WGS) entry which is preliminary data.</text>
</comment>
<keyword evidence="2" id="KW-1185">Reference proteome</keyword>
<dbReference type="KEGG" id="axe:P40_15580"/>
<dbReference type="InterPro" id="IPR014553">
    <property type="entry name" value="Aminopept"/>
</dbReference>
<proteinExistence type="predicted"/>
<keyword evidence="1" id="KW-0378">Hydrolase</keyword>
<reference evidence="1" key="1">
    <citation type="submission" date="2022-01" db="EMBL/GenBank/DDBJ databases">
        <authorList>
            <person name="Karlyshev A.V."/>
            <person name="Jaspars M."/>
        </authorList>
    </citation>
    <scope>NUCLEOTIDE SEQUENCE</scope>
    <source>
        <strain evidence="1">AGSA3-2</strain>
    </source>
</reference>
<dbReference type="RefSeq" id="WP_233926111.1">
    <property type="nucleotide sequence ID" value="NZ_CP012331.1"/>
</dbReference>
<dbReference type="EMBL" id="JAJVKT010000026">
    <property type="protein sequence ID" value="MCE7510599.1"/>
    <property type="molecule type" value="Genomic_DNA"/>
</dbReference>
<accession>A0A9Q3ZH97</accession>
<gene>
    <name evidence="1" type="ORF">LZG35_18330</name>
</gene>
<dbReference type="Proteomes" id="UP001107961">
    <property type="component" value="Unassembled WGS sequence"/>
</dbReference>
<evidence type="ECO:0000313" key="1">
    <source>
        <dbReference type="EMBL" id="MCE7510599.1"/>
    </source>
</evidence>